<keyword evidence="2" id="KW-0813">Transport</keyword>
<protein>
    <submittedName>
        <fullName evidence="7">Branched-chain amino acid ABC transporter ATP-binding protein</fullName>
    </submittedName>
</protein>
<dbReference type="SMART" id="SM00382">
    <property type="entry name" value="AAA"/>
    <property type="match status" value="1"/>
</dbReference>
<dbReference type="InterPro" id="IPR003439">
    <property type="entry name" value="ABC_transporter-like_ATP-bd"/>
</dbReference>
<dbReference type="EMBL" id="LYOS01000001">
    <property type="protein sequence ID" value="OFV68380.1"/>
    <property type="molecule type" value="Genomic_DNA"/>
</dbReference>
<dbReference type="SUPFAM" id="SSF52540">
    <property type="entry name" value="P-loop containing nucleoside triphosphate hydrolases"/>
    <property type="match status" value="1"/>
</dbReference>
<gene>
    <name evidence="7" type="ORF">SCAL_000056</name>
</gene>
<dbReference type="InterPro" id="IPR027417">
    <property type="entry name" value="P-loop_NTPase"/>
</dbReference>
<dbReference type="GO" id="GO:0016887">
    <property type="term" value="F:ATP hydrolysis activity"/>
    <property type="evidence" value="ECO:0007669"/>
    <property type="project" value="InterPro"/>
</dbReference>
<dbReference type="PANTHER" id="PTHR43820">
    <property type="entry name" value="HIGH-AFFINITY BRANCHED-CHAIN AMINO ACID TRANSPORT ATP-BINDING PROTEIN LIVF"/>
    <property type="match status" value="1"/>
</dbReference>
<keyword evidence="3" id="KW-0547">Nucleotide-binding</keyword>
<dbReference type="GO" id="GO:0015807">
    <property type="term" value="P:L-amino acid transport"/>
    <property type="evidence" value="ECO:0007669"/>
    <property type="project" value="TreeGrafter"/>
</dbReference>
<evidence type="ECO:0000256" key="3">
    <source>
        <dbReference type="ARBA" id="ARBA00022741"/>
    </source>
</evidence>
<keyword evidence="8" id="KW-1185">Reference proteome</keyword>
<evidence type="ECO:0000256" key="2">
    <source>
        <dbReference type="ARBA" id="ARBA00022448"/>
    </source>
</evidence>
<evidence type="ECO:0000313" key="8">
    <source>
        <dbReference type="Proteomes" id="UP000186940"/>
    </source>
</evidence>
<evidence type="ECO:0000259" key="6">
    <source>
        <dbReference type="PROSITE" id="PS50893"/>
    </source>
</evidence>
<organism evidence="7 8">
    <name type="scientific">Candidatus Syntropharchaeum caldarium</name>
    <dbReference type="NCBI Taxonomy" id="1838285"/>
    <lineage>
        <taxon>Archaea</taxon>
        <taxon>Methanobacteriati</taxon>
        <taxon>Methanobacteriota</taxon>
        <taxon>Stenosarchaea group</taxon>
        <taxon>Methanomicrobia</taxon>
        <taxon>Methanosarcinales</taxon>
        <taxon>ANME-2 cluster</taxon>
        <taxon>Candidatus Syntropharchaeum</taxon>
    </lineage>
</organism>
<evidence type="ECO:0000256" key="4">
    <source>
        <dbReference type="ARBA" id="ARBA00022840"/>
    </source>
</evidence>
<proteinExistence type="inferred from homology"/>
<dbReference type="GO" id="GO:0005524">
    <property type="term" value="F:ATP binding"/>
    <property type="evidence" value="ECO:0007669"/>
    <property type="project" value="UniProtKB-KW"/>
</dbReference>
<dbReference type="Gene3D" id="3.40.50.300">
    <property type="entry name" value="P-loop containing nucleotide triphosphate hydrolases"/>
    <property type="match status" value="1"/>
</dbReference>
<dbReference type="PATRIC" id="fig|1838285.3.peg.58"/>
<comment type="caution">
    <text evidence="7">The sequence shown here is derived from an EMBL/GenBank/DDBJ whole genome shotgun (WGS) entry which is preliminary data.</text>
</comment>
<feature type="domain" description="ABC transporter" evidence="6">
    <location>
        <begin position="2"/>
        <end position="234"/>
    </location>
</feature>
<sequence length="241" mass="26358">MLETELLNCGYGELQVIFDLSASIERGMITAVLGPNGSGKSTFLKALSGLATIYSGCVRYEGQDVTSMPAHQRAKLGIAYLPQTNNVFSNLTVSENLQIAGYVLDKREVEDRIDAVLDLFPELEGYMHKKAGTLSGGERQFLAIGSALIRKSKILMLDEPTAHLSPKLSAIVLERISELRNKLNLTIVLVEQNVKDTLLISDYAYILVSGRVAYYGDAGALRDTPSLDLIIKKFLFGREGA</sequence>
<keyword evidence="4 7" id="KW-0067">ATP-binding</keyword>
<dbReference type="InterPro" id="IPR003593">
    <property type="entry name" value="AAA+_ATPase"/>
</dbReference>
<keyword evidence="5" id="KW-0029">Amino-acid transport</keyword>
<dbReference type="Proteomes" id="UP000186940">
    <property type="component" value="Unassembled WGS sequence"/>
</dbReference>
<dbReference type="AlphaFoldDB" id="A0A1F2PAE2"/>
<dbReference type="STRING" id="1838285.SCAL_000056"/>
<evidence type="ECO:0000256" key="5">
    <source>
        <dbReference type="ARBA" id="ARBA00022970"/>
    </source>
</evidence>
<evidence type="ECO:0000313" key="7">
    <source>
        <dbReference type="EMBL" id="OFV68380.1"/>
    </source>
</evidence>
<dbReference type="PANTHER" id="PTHR43820:SF7">
    <property type="entry name" value="BRANCHED-CHAIN AMINO ACID TRANSPORT ATP-BINDING PROTEIN LIVF-RELATED"/>
    <property type="match status" value="1"/>
</dbReference>
<dbReference type="Pfam" id="PF00005">
    <property type="entry name" value="ABC_tran"/>
    <property type="match status" value="1"/>
</dbReference>
<comment type="similarity">
    <text evidence="1">Belongs to the ABC transporter superfamily.</text>
</comment>
<accession>A0A1F2PAE2</accession>
<name>A0A1F2PAE2_9EURY</name>
<dbReference type="CDD" id="cd03224">
    <property type="entry name" value="ABC_TM1139_LivF_branched"/>
    <property type="match status" value="1"/>
</dbReference>
<reference evidence="7" key="1">
    <citation type="submission" date="2016-05" db="EMBL/GenBank/DDBJ databases">
        <title>Microbial consortia oxidize butane by reversing methanogenesis.</title>
        <authorList>
            <person name="Laso-Perez R."/>
            <person name="Richter M."/>
            <person name="Wegener G."/>
            <person name="Musat F."/>
        </authorList>
    </citation>
    <scope>NUCLEOTIDE SEQUENCE [LARGE SCALE GENOMIC DNA]</scope>
    <source>
        <strain evidence="7">BOX2</strain>
    </source>
</reference>
<dbReference type="PROSITE" id="PS50893">
    <property type="entry name" value="ABC_TRANSPORTER_2"/>
    <property type="match status" value="1"/>
</dbReference>
<evidence type="ECO:0000256" key="1">
    <source>
        <dbReference type="ARBA" id="ARBA00005417"/>
    </source>
</evidence>
<dbReference type="GO" id="GO:0015658">
    <property type="term" value="F:branched-chain amino acid transmembrane transporter activity"/>
    <property type="evidence" value="ECO:0007669"/>
    <property type="project" value="TreeGrafter"/>
</dbReference>
<dbReference type="InterPro" id="IPR052156">
    <property type="entry name" value="BCAA_Transport_ATP-bd_LivF"/>
</dbReference>